<feature type="compositionally biased region" description="Polar residues" evidence="1">
    <location>
        <begin position="261"/>
        <end position="307"/>
    </location>
</feature>
<keyword evidence="3" id="KW-1185">Reference proteome</keyword>
<feature type="region of interest" description="Disordered" evidence="1">
    <location>
        <begin position="223"/>
        <end position="382"/>
    </location>
</feature>
<dbReference type="GeneID" id="40723410"/>
<dbReference type="AlphaFoldDB" id="A0A4U7L1E6"/>
<feature type="region of interest" description="Disordered" evidence="1">
    <location>
        <begin position="24"/>
        <end position="121"/>
    </location>
</feature>
<feature type="compositionally biased region" description="Low complexity" evidence="1">
    <location>
        <begin position="36"/>
        <end position="46"/>
    </location>
</feature>
<organism evidence="2 3">
    <name type="scientific">Sporisorium graminicola</name>
    <dbReference type="NCBI Taxonomy" id="280036"/>
    <lineage>
        <taxon>Eukaryota</taxon>
        <taxon>Fungi</taxon>
        <taxon>Dikarya</taxon>
        <taxon>Basidiomycota</taxon>
        <taxon>Ustilaginomycotina</taxon>
        <taxon>Ustilaginomycetes</taxon>
        <taxon>Ustilaginales</taxon>
        <taxon>Ustilaginaceae</taxon>
        <taxon>Sporisorium</taxon>
    </lineage>
</organism>
<evidence type="ECO:0000313" key="3">
    <source>
        <dbReference type="Proteomes" id="UP000306050"/>
    </source>
</evidence>
<accession>A0A4U7L1E6</accession>
<feature type="compositionally biased region" description="Low complexity" evidence="1">
    <location>
        <begin position="230"/>
        <end position="241"/>
    </location>
</feature>
<dbReference type="OrthoDB" id="2553876at2759"/>
<feature type="region of interest" description="Disordered" evidence="1">
    <location>
        <begin position="141"/>
        <end position="179"/>
    </location>
</feature>
<feature type="compositionally biased region" description="Polar residues" evidence="1">
    <location>
        <begin position="51"/>
        <end position="78"/>
    </location>
</feature>
<proteinExistence type="predicted"/>
<reference evidence="2 3" key="1">
    <citation type="submission" date="2019-05" db="EMBL/GenBank/DDBJ databases">
        <title>Sporisorium graminicola CBS 10092 draft sequencing and annotation.</title>
        <authorList>
            <person name="Solano-Gonzalez S."/>
            <person name="Caddick M.X."/>
            <person name="Darby A."/>
        </authorList>
    </citation>
    <scope>NUCLEOTIDE SEQUENCE [LARGE SCALE GENOMIC DNA]</scope>
    <source>
        <strain evidence="2 3">CBS 10092</strain>
    </source>
</reference>
<evidence type="ECO:0000313" key="2">
    <source>
        <dbReference type="EMBL" id="TKY90517.1"/>
    </source>
</evidence>
<gene>
    <name evidence="2" type="ORF">EX895_000515</name>
</gene>
<feature type="region of interest" description="Disordered" evidence="1">
    <location>
        <begin position="685"/>
        <end position="763"/>
    </location>
</feature>
<feature type="compositionally biased region" description="Low complexity" evidence="1">
    <location>
        <begin position="106"/>
        <end position="116"/>
    </location>
</feature>
<sequence length="763" mass="79086">MHTLPAAKVVSHDFLGNHIGELLFRQPASRPPPPSSNGSSMTTSDSKTVRKGSTTSHHTPALTSARSTSTDAQHASSTIHDRSSLGAGATTTFGVSGDPVASLQHSNESSPSEPSSVDSRYNSADADLNLLHLSQLDLSRKRNASEGGSSSPRVTFVTSFGAKQRRSGSRCAPSEAGSSSYFGLSSNISSASMSPMEPSSGAINWNVPFREQHNSFAKAIEHNPLINRKPSPSSQASEASSWQLPPPSASQPNPVADIVTPTASTGSGVGSVKSQSFSGMGSSAPVSQRISRAATESTLDSVAQKQAQGPALASPNGPSEHSSKGMAHSKSMDSTTSGVRGHHRKPSLVQKGDDGRTFCFVNEGGSDAGSHPVLTEEPEGADATLTSVPEVAAPAATTATAKPMSKSSSQSSYREVVEEQYRAKRRTSRARTNGDDGASHPSIATALFDKITSTASSITQAAALEATEIRSTPTQQAHAVVRGQDTLPASANVLTLASSLRPSGSSRPMRRLRIQPNVQSRPSLLERTMQQQHKASQVAIASNANGGVDGEGGATVASALVSSPVADEKPAQTPGLTPAAAANQERYGPVAYGAESRTFRIHPSTPATENNDVAFAGLPGGTCAPNTSNRTEPASHARTSDWARAQNLFADSQQPAQSSDGEHSDLEASCASLLTLDGSSGAAAAVEHGRPAAQSLMSHHTASYSSESTDSPSLLDNREMLSPPETAISTPELESPPEHALLNGDDDAGPFKLTPRRPSPLSS</sequence>
<dbReference type="RefSeq" id="XP_029742502.1">
    <property type="nucleotide sequence ID" value="XM_029881116.1"/>
</dbReference>
<dbReference type="EMBL" id="SRRM01000002">
    <property type="protein sequence ID" value="TKY90517.1"/>
    <property type="molecule type" value="Genomic_DNA"/>
</dbReference>
<dbReference type="Proteomes" id="UP000306050">
    <property type="component" value="Chromosome SGRAM_1"/>
</dbReference>
<feature type="compositionally biased region" description="Polar residues" evidence="1">
    <location>
        <begin position="695"/>
        <end position="714"/>
    </location>
</feature>
<feature type="compositionally biased region" description="Low complexity" evidence="1">
    <location>
        <begin position="396"/>
        <end position="412"/>
    </location>
</feature>
<name>A0A4U7L1E6_9BASI</name>
<evidence type="ECO:0000256" key="1">
    <source>
        <dbReference type="SAM" id="MobiDB-lite"/>
    </source>
</evidence>
<protein>
    <submittedName>
        <fullName evidence="2">Uncharacterized protein</fullName>
    </submittedName>
</protein>
<feature type="compositionally biased region" description="Polar residues" evidence="1">
    <location>
        <begin position="146"/>
        <end position="158"/>
    </location>
</feature>
<dbReference type="KEGG" id="sgra:EX895_000515"/>
<feature type="region of interest" description="Disordered" evidence="1">
    <location>
        <begin position="396"/>
        <end position="441"/>
    </location>
</feature>
<comment type="caution">
    <text evidence="2">The sequence shown here is derived from an EMBL/GenBank/DDBJ whole genome shotgun (WGS) entry which is preliminary data.</text>
</comment>